<organism evidence="12 13">
    <name type="scientific">Schizosaccharomyces octosporus (strain yFS286)</name>
    <name type="common">Fission yeast</name>
    <name type="synonym">Octosporomyces octosporus</name>
    <dbReference type="NCBI Taxonomy" id="483514"/>
    <lineage>
        <taxon>Eukaryota</taxon>
        <taxon>Fungi</taxon>
        <taxon>Dikarya</taxon>
        <taxon>Ascomycota</taxon>
        <taxon>Taphrinomycotina</taxon>
        <taxon>Schizosaccharomycetes</taxon>
        <taxon>Schizosaccharomycetales</taxon>
        <taxon>Schizosaccharomycetaceae</taxon>
        <taxon>Schizosaccharomyces</taxon>
    </lineage>
</organism>
<dbReference type="Pfam" id="PF07992">
    <property type="entry name" value="Pyr_redox_2"/>
    <property type="match status" value="1"/>
</dbReference>
<evidence type="ECO:0000256" key="9">
    <source>
        <dbReference type="PIRSR" id="PIRSR000362-1"/>
    </source>
</evidence>
<feature type="binding site" evidence="9">
    <location>
        <position position="94"/>
    </location>
    <ligand>
        <name>FAD</name>
        <dbReference type="ChEBI" id="CHEBI:57692"/>
    </ligand>
</feature>
<feature type="binding site" evidence="9">
    <location>
        <position position="58"/>
    </location>
    <ligand>
        <name>FAD</name>
        <dbReference type="ChEBI" id="CHEBI:57692"/>
    </ligand>
</feature>
<gene>
    <name evidence="12" type="ORF">SOCG_01832</name>
</gene>
<feature type="binding site" evidence="10">
    <location>
        <begin position="166"/>
        <end position="169"/>
    </location>
    <ligand>
        <name>NADP(+)</name>
        <dbReference type="ChEBI" id="CHEBI:58349"/>
    </ligand>
</feature>
<evidence type="ECO:0000256" key="7">
    <source>
        <dbReference type="ARBA" id="ARBA00048933"/>
    </source>
</evidence>
<dbReference type="PANTHER" id="PTHR48467">
    <property type="entry name" value="GLUTAMATE SYNTHASE 1 [NADH], CHLOROPLASTIC-LIKE"/>
    <property type="match status" value="1"/>
</dbReference>
<keyword evidence="4 8" id="KW-0274">FAD</keyword>
<dbReference type="OrthoDB" id="333024at2759"/>
<dbReference type="EMBL" id="KE503208">
    <property type="protein sequence ID" value="EPX71615.1"/>
    <property type="molecule type" value="Genomic_DNA"/>
</dbReference>
<protein>
    <recommendedName>
        <fullName evidence="8">NADPH:adrenodoxin oxidoreductase, mitochondrial</fullName>
        <ecNumber evidence="8">1.18.1.6</ecNumber>
    </recommendedName>
</protein>
<evidence type="ECO:0000313" key="13">
    <source>
        <dbReference type="Proteomes" id="UP000016088"/>
    </source>
</evidence>
<evidence type="ECO:0000313" key="12">
    <source>
        <dbReference type="EMBL" id="EPX71615.1"/>
    </source>
</evidence>
<dbReference type="SUPFAM" id="SSF51971">
    <property type="entry name" value="Nucleotide-binding domain"/>
    <property type="match status" value="1"/>
</dbReference>
<dbReference type="VEuPathDB" id="FungiDB:SOCG_01832"/>
<dbReference type="eggNOG" id="KOG1800">
    <property type="taxonomic scope" value="Eukaryota"/>
</dbReference>
<dbReference type="EC" id="1.18.1.6" evidence="8"/>
<comment type="catalytic activity">
    <reaction evidence="7 8">
        <text>2 reduced [adrenodoxin] + NADP(+) + H(+) = 2 oxidized [adrenodoxin] + NADPH</text>
        <dbReference type="Rhea" id="RHEA:42312"/>
        <dbReference type="Rhea" id="RHEA-COMP:9998"/>
        <dbReference type="Rhea" id="RHEA-COMP:9999"/>
        <dbReference type="ChEBI" id="CHEBI:15378"/>
        <dbReference type="ChEBI" id="CHEBI:33737"/>
        <dbReference type="ChEBI" id="CHEBI:33738"/>
        <dbReference type="ChEBI" id="CHEBI:57783"/>
        <dbReference type="ChEBI" id="CHEBI:58349"/>
        <dbReference type="EC" id="1.18.1.6"/>
    </reaction>
</comment>
<evidence type="ECO:0000256" key="3">
    <source>
        <dbReference type="ARBA" id="ARBA00022630"/>
    </source>
</evidence>
<dbReference type="HOGENOM" id="CLU_024722_3_1_1"/>
<evidence type="ECO:0000256" key="5">
    <source>
        <dbReference type="ARBA" id="ARBA00022857"/>
    </source>
</evidence>
<evidence type="ECO:0000256" key="8">
    <source>
        <dbReference type="PIRNR" id="PIRNR000362"/>
    </source>
</evidence>
<feature type="domain" description="FAD/NAD(P)-binding" evidence="11">
    <location>
        <begin position="22"/>
        <end position="176"/>
    </location>
</feature>
<dbReference type="InterPro" id="IPR036188">
    <property type="entry name" value="FAD/NAD-bd_sf"/>
</dbReference>
<evidence type="ECO:0000256" key="10">
    <source>
        <dbReference type="PIRSR" id="PIRSR000362-2"/>
    </source>
</evidence>
<dbReference type="PANTHER" id="PTHR48467:SF1">
    <property type="entry name" value="GLUTAMATE SYNTHASE 1 [NADH], CHLOROPLASTIC-LIKE"/>
    <property type="match status" value="1"/>
</dbReference>
<feature type="binding site" evidence="10">
    <location>
        <position position="222"/>
    </location>
    <ligand>
        <name>NADP(+)</name>
        <dbReference type="ChEBI" id="CHEBI:58349"/>
    </ligand>
</feature>
<feature type="binding site" evidence="9">
    <location>
        <position position="29"/>
    </location>
    <ligand>
        <name>FAD</name>
        <dbReference type="ChEBI" id="CHEBI:57692"/>
    </ligand>
</feature>
<proteinExistence type="inferred from homology"/>
<evidence type="ECO:0000256" key="6">
    <source>
        <dbReference type="ARBA" id="ARBA00023002"/>
    </source>
</evidence>
<dbReference type="AlphaFoldDB" id="S9QZF7"/>
<dbReference type="InterPro" id="IPR023753">
    <property type="entry name" value="FAD/NAD-binding_dom"/>
</dbReference>
<keyword evidence="13" id="KW-1185">Reference proteome</keyword>
<sequence>MSKMWLPLVRRYSTQPSSPVVGIIGSGPAAFYTAHRLFRNDPSIKIDMYEASPVPFGLVRYGVAPDHPEVKQVEHKFTEIATSNQFRFLGNICVGKDIPLSTLSQHYDALVYAYGSSSDKLLNIPGEHLHGVYSARQLVGWYNSDPRHQNVGLSLSRLKDLVVIGQGNVSLDIARIMLSKPEHLIPTDINPLFVQQLYKSALERLHIVGRRDLTSVSFTIKELRELFSLSSAKFLAPQYTSSLQFLSEEALSTFDRARKRLIKLIQSKIKDAQQNPPSSDPLQNPSRSWGLEFGLTPVEILGRNGQVEKVRFQKTETIRNESNSSEDFVEIPAQAVVRSIGYKSVPIPGMQELGIPFDTTRGVILNNDGHIAPGMYVSGWVKNGPVGVIASTMMDSFSTADKLYKDWLAREPFLEGTKAGWDGIRPFLNKPVVTWKDWEVIKGHEIKNGLQHESISEKFRTWDDALRVLHK</sequence>
<feature type="binding site" evidence="10">
    <location>
        <begin position="210"/>
        <end position="211"/>
    </location>
    <ligand>
        <name>NADP(+)</name>
        <dbReference type="ChEBI" id="CHEBI:58349"/>
    </ligand>
</feature>
<dbReference type="Proteomes" id="UP000016088">
    <property type="component" value="Unassembled WGS sequence"/>
</dbReference>
<dbReference type="Gene3D" id="3.50.50.60">
    <property type="entry name" value="FAD/NAD(P)-binding domain"/>
    <property type="match status" value="1"/>
</dbReference>
<evidence type="ECO:0000256" key="2">
    <source>
        <dbReference type="ARBA" id="ARBA00008312"/>
    </source>
</evidence>
<accession>S9QZF7</accession>
<comment type="similarity">
    <text evidence="2 8">Belongs to the ferredoxin--NADP reductase type 1 family.</text>
</comment>
<feature type="binding site" evidence="9">
    <location>
        <position position="50"/>
    </location>
    <ligand>
        <name>FAD</name>
        <dbReference type="ChEBI" id="CHEBI:57692"/>
    </ligand>
</feature>
<keyword evidence="5 8" id="KW-0521">NADP</keyword>
<evidence type="ECO:0000259" key="11">
    <source>
        <dbReference type="Pfam" id="PF07992"/>
    </source>
</evidence>
<dbReference type="InterPro" id="IPR021163">
    <property type="entry name" value="Ferredox_Rdtase_adrenod"/>
</dbReference>
<dbReference type="GO" id="GO:0008860">
    <property type="term" value="F:ferredoxin-NAD+ reductase activity"/>
    <property type="evidence" value="ECO:0007669"/>
    <property type="project" value="EnsemblFungi"/>
</dbReference>
<dbReference type="PRINTS" id="PR00419">
    <property type="entry name" value="ADXRDTASE"/>
</dbReference>
<dbReference type="GO" id="GO:0071949">
    <property type="term" value="F:FAD binding"/>
    <property type="evidence" value="ECO:0007669"/>
    <property type="project" value="EnsemblFungi"/>
</dbReference>
<reference evidence="12 13" key="1">
    <citation type="journal article" date="2011" name="Science">
        <title>Comparative functional genomics of the fission yeasts.</title>
        <authorList>
            <person name="Rhind N."/>
            <person name="Chen Z."/>
            <person name="Yassour M."/>
            <person name="Thompson D.A."/>
            <person name="Haas B.J."/>
            <person name="Habib N."/>
            <person name="Wapinski I."/>
            <person name="Roy S."/>
            <person name="Lin M.F."/>
            <person name="Heiman D.I."/>
            <person name="Young S.K."/>
            <person name="Furuya K."/>
            <person name="Guo Y."/>
            <person name="Pidoux A."/>
            <person name="Chen H.M."/>
            <person name="Robbertse B."/>
            <person name="Goldberg J.M."/>
            <person name="Aoki K."/>
            <person name="Bayne E.H."/>
            <person name="Berlin A.M."/>
            <person name="Desjardins C.A."/>
            <person name="Dobbs E."/>
            <person name="Dukaj L."/>
            <person name="Fan L."/>
            <person name="FitzGerald M.G."/>
            <person name="French C."/>
            <person name="Gujja S."/>
            <person name="Hansen K."/>
            <person name="Keifenheim D."/>
            <person name="Levin J.Z."/>
            <person name="Mosher R.A."/>
            <person name="Mueller C.A."/>
            <person name="Pfiffner J."/>
            <person name="Priest M."/>
            <person name="Russ C."/>
            <person name="Smialowska A."/>
            <person name="Swoboda P."/>
            <person name="Sykes S.M."/>
            <person name="Vaughn M."/>
            <person name="Vengrova S."/>
            <person name="Yoder R."/>
            <person name="Zeng Q."/>
            <person name="Allshire R."/>
            <person name="Baulcombe D."/>
            <person name="Birren B.W."/>
            <person name="Brown W."/>
            <person name="Ekwall K."/>
            <person name="Kellis M."/>
            <person name="Leatherwood J."/>
            <person name="Levin H."/>
            <person name="Margalit H."/>
            <person name="Martienssen R."/>
            <person name="Nieduszynski C.A."/>
            <person name="Spatafora J.W."/>
            <person name="Friedman N."/>
            <person name="Dalgaard J.Z."/>
            <person name="Baumann P."/>
            <person name="Niki H."/>
            <person name="Regev A."/>
            <person name="Nusbaum C."/>
        </authorList>
    </citation>
    <scope>NUCLEOTIDE SEQUENCE [LARGE SCALE GENOMIC DNA]</scope>
    <source>
        <strain evidence="13">yFS286</strain>
    </source>
</reference>
<feature type="binding site" evidence="9">
    <location>
        <position position="380"/>
    </location>
    <ligand>
        <name>FAD</name>
        <dbReference type="ChEBI" id="CHEBI:57692"/>
    </ligand>
</feature>
<feature type="binding site" evidence="9">
    <location>
        <begin position="387"/>
        <end position="389"/>
    </location>
    <ligand>
        <name>FAD</name>
        <dbReference type="ChEBI" id="CHEBI:57692"/>
    </ligand>
</feature>
<comment type="subcellular location">
    <subcellularLocation>
        <location evidence="8">Mitochondrion</location>
    </subcellularLocation>
</comment>
<dbReference type="InterPro" id="IPR055275">
    <property type="entry name" value="Ferredox_Rdtase"/>
</dbReference>
<dbReference type="Gene3D" id="3.40.50.720">
    <property type="entry name" value="NAD(P)-binding Rossmann-like Domain"/>
    <property type="match status" value="1"/>
</dbReference>
<keyword evidence="3 8" id="KW-0285">Flavoprotein</keyword>
<dbReference type="PIRSF" id="PIRSF000362">
    <property type="entry name" value="FNR"/>
    <property type="match status" value="1"/>
</dbReference>
<dbReference type="GO" id="GO:0005739">
    <property type="term" value="C:mitochondrion"/>
    <property type="evidence" value="ECO:0007669"/>
    <property type="project" value="UniProtKB-SubCell"/>
</dbReference>
<dbReference type="GeneID" id="25030812"/>
<name>S9QZF7_SCHOY</name>
<evidence type="ECO:0000256" key="1">
    <source>
        <dbReference type="ARBA" id="ARBA00001974"/>
    </source>
</evidence>
<keyword evidence="8" id="KW-0496">Mitochondrion</keyword>
<dbReference type="GO" id="GO:0004324">
    <property type="term" value="F:ferredoxin-NADP+ reductase activity"/>
    <property type="evidence" value="ECO:0007669"/>
    <property type="project" value="EnsemblFungi"/>
</dbReference>
<dbReference type="OMA" id="RFNFIGN"/>
<keyword evidence="6 8" id="KW-0560">Oxidoreductase</keyword>
<dbReference type="RefSeq" id="XP_013020239.1">
    <property type="nucleotide sequence ID" value="XM_013164785.1"/>
</dbReference>
<comment type="cofactor">
    <cofactor evidence="1 8 9">
        <name>FAD</name>
        <dbReference type="ChEBI" id="CHEBI:57692"/>
    </cofactor>
</comment>
<evidence type="ECO:0000256" key="4">
    <source>
        <dbReference type="ARBA" id="ARBA00022827"/>
    </source>
</evidence>
<feature type="binding site" evidence="10">
    <location>
        <position position="387"/>
    </location>
    <ligand>
        <name>NADP(+)</name>
        <dbReference type="ChEBI" id="CHEBI:58349"/>
    </ligand>
</feature>